<dbReference type="Gene3D" id="3.30.420.10">
    <property type="entry name" value="Ribonuclease H-like superfamily/Ribonuclease H"/>
    <property type="match status" value="1"/>
</dbReference>
<dbReference type="Pfam" id="PF00665">
    <property type="entry name" value="rve"/>
    <property type="match status" value="1"/>
</dbReference>
<feature type="domain" description="Integrase catalytic" evidence="1">
    <location>
        <begin position="53"/>
        <end position="121"/>
    </location>
</feature>
<comment type="caution">
    <text evidence="2">The sequence shown here is derived from an EMBL/GenBank/DDBJ whole genome shotgun (WGS) entry which is preliminary data.</text>
</comment>
<gene>
    <name evidence="2" type="ORF">CI610_02827</name>
</gene>
<dbReference type="Pfam" id="PF13276">
    <property type="entry name" value="HTH_21"/>
    <property type="match status" value="1"/>
</dbReference>
<dbReference type="PANTHER" id="PTHR46889:SF4">
    <property type="entry name" value="TRANSPOSASE INSO FOR INSERTION SEQUENCE ELEMENT IS911B-RELATED"/>
    <property type="match status" value="1"/>
</dbReference>
<dbReference type="GO" id="GO:0003676">
    <property type="term" value="F:nucleic acid binding"/>
    <property type="evidence" value="ECO:0007669"/>
    <property type="project" value="InterPro"/>
</dbReference>
<accession>A0A2H9T4W5</accession>
<dbReference type="PROSITE" id="PS50994">
    <property type="entry name" value="INTEGRASE"/>
    <property type="match status" value="1"/>
</dbReference>
<dbReference type="AlphaFoldDB" id="A0A2H9T4W5"/>
<dbReference type="InterPro" id="IPR001584">
    <property type="entry name" value="Integrase_cat-core"/>
</dbReference>
<proteinExistence type="predicted"/>
<dbReference type="SUPFAM" id="SSF53098">
    <property type="entry name" value="Ribonuclease H-like"/>
    <property type="match status" value="1"/>
</dbReference>
<protein>
    <recommendedName>
        <fullName evidence="1">Integrase catalytic domain-containing protein</fullName>
    </recommendedName>
</protein>
<evidence type="ECO:0000259" key="1">
    <source>
        <dbReference type="PROSITE" id="PS50994"/>
    </source>
</evidence>
<dbReference type="GO" id="GO:0015074">
    <property type="term" value="P:DNA integration"/>
    <property type="evidence" value="ECO:0007669"/>
    <property type="project" value="InterPro"/>
</dbReference>
<dbReference type="InterPro" id="IPR050900">
    <property type="entry name" value="Transposase_IS3/IS150/IS904"/>
</dbReference>
<dbReference type="InterPro" id="IPR025948">
    <property type="entry name" value="HTH-like_dom"/>
</dbReference>
<dbReference type="PANTHER" id="PTHR46889">
    <property type="entry name" value="TRANSPOSASE INSF FOR INSERTION SEQUENCE IS3B-RELATED"/>
    <property type="match status" value="1"/>
</dbReference>
<sequence length="121" mass="14208">MCTFLRNQGYRLNRKKVRRLMRQTGLKAIYPKPRLSGQGQGHTIYPYLLKGVIIDRPNQVWATDITYIPLDKGFMYLVVIMDWYSRRVLSWRVFSSIDADFCEEALEEALDQYGGQRLLQG</sequence>
<dbReference type="InterPro" id="IPR036397">
    <property type="entry name" value="RNaseH_sf"/>
</dbReference>
<dbReference type="InterPro" id="IPR012337">
    <property type="entry name" value="RNaseH-like_sf"/>
</dbReference>
<organism evidence="2">
    <name type="scientific">invertebrate metagenome</name>
    <dbReference type="NCBI Taxonomy" id="1711999"/>
    <lineage>
        <taxon>unclassified sequences</taxon>
        <taxon>metagenomes</taxon>
        <taxon>organismal metagenomes</taxon>
    </lineage>
</organism>
<dbReference type="EMBL" id="NSIT01000222">
    <property type="protein sequence ID" value="PJE78248.1"/>
    <property type="molecule type" value="Genomic_DNA"/>
</dbReference>
<evidence type="ECO:0000313" key="2">
    <source>
        <dbReference type="EMBL" id="PJE78248.1"/>
    </source>
</evidence>
<name>A0A2H9T4W5_9ZZZZ</name>
<reference evidence="2" key="1">
    <citation type="journal article" date="2017" name="Appl. Environ. Microbiol.">
        <title>Molecular characterization of an Endozoicomonas-like organism causing infection in king scallop Pecten maximus L.</title>
        <authorList>
            <person name="Cano I."/>
            <person name="van Aerle R."/>
            <person name="Ross S."/>
            <person name="Verner-Jeffreys D.W."/>
            <person name="Paley R.K."/>
            <person name="Rimmer G."/>
            <person name="Ryder D."/>
            <person name="Hooper P."/>
            <person name="Stone D."/>
            <person name="Feist S.W."/>
        </authorList>
    </citation>
    <scope>NUCLEOTIDE SEQUENCE</scope>
</reference>